<dbReference type="PROSITE" id="PS00028">
    <property type="entry name" value="ZINC_FINGER_C2H2_1"/>
    <property type="match status" value="1"/>
</dbReference>
<dbReference type="GO" id="GO:0006357">
    <property type="term" value="P:regulation of transcription by RNA polymerase II"/>
    <property type="evidence" value="ECO:0007669"/>
    <property type="project" value="TreeGrafter"/>
</dbReference>
<dbReference type="AlphaFoldDB" id="A0AAD5RGP4"/>
<dbReference type="InterPro" id="IPR051061">
    <property type="entry name" value="Zinc_finger_trans_reg"/>
</dbReference>
<evidence type="ECO:0000259" key="10">
    <source>
        <dbReference type="PROSITE" id="PS50157"/>
    </source>
</evidence>
<evidence type="ECO:0000256" key="3">
    <source>
        <dbReference type="ARBA" id="ARBA00022771"/>
    </source>
</evidence>
<dbReference type="PANTHER" id="PTHR46179:SF13">
    <property type="entry name" value="C2H2-TYPE DOMAIN-CONTAINING PROTEIN"/>
    <property type="match status" value="1"/>
</dbReference>
<evidence type="ECO:0000256" key="8">
    <source>
        <dbReference type="PROSITE-ProRule" id="PRU00042"/>
    </source>
</evidence>
<keyword evidence="12" id="KW-1185">Reference proteome</keyword>
<keyword evidence="7" id="KW-0539">Nucleus</keyword>
<dbReference type="GO" id="GO:0005634">
    <property type="term" value="C:nucleus"/>
    <property type="evidence" value="ECO:0007669"/>
    <property type="project" value="UniProtKB-SubCell"/>
</dbReference>
<dbReference type="PANTHER" id="PTHR46179">
    <property type="entry name" value="ZINC FINGER PROTEIN"/>
    <property type="match status" value="1"/>
</dbReference>
<comment type="subcellular location">
    <subcellularLocation>
        <location evidence="1">Nucleus</location>
    </subcellularLocation>
</comment>
<keyword evidence="2" id="KW-0479">Metal-binding</keyword>
<feature type="compositionally biased region" description="Polar residues" evidence="9">
    <location>
        <begin position="15"/>
        <end position="26"/>
    </location>
</feature>
<keyword evidence="4" id="KW-0862">Zinc</keyword>
<feature type="compositionally biased region" description="Low complexity" evidence="9">
    <location>
        <begin position="79"/>
        <end position="89"/>
    </location>
</feature>
<keyword evidence="6" id="KW-0804">Transcription</keyword>
<dbReference type="EMBL" id="JAKWBI020000583">
    <property type="protein sequence ID" value="KAJ2893611.1"/>
    <property type="molecule type" value="Genomic_DNA"/>
</dbReference>
<proteinExistence type="predicted"/>
<dbReference type="Proteomes" id="UP001201980">
    <property type="component" value="Unassembled WGS sequence"/>
</dbReference>
<feature type="region of interest" description="Disordered" evidence="9">
    <location>
        <begin position="79"/>
        <end position="98"/>
    </location>
</feature>
<dbReference type="InterPro" id="IPR013087">
    <property type="entry name" value="Znf_C2H2_type"/>
</dbReference>
<evidence type="ECO:0000313" key="11">
    <source>
        <dbReference type="EMBL" id="KAJ2893611.1"/>
    </source>
</evidence>
<evidence type="ECO:0000256" key="6">
    <source>
        <dbReference type="ARBA" id="ARBA00023163"/>
    </source>
</evidence>
<comment type="caution">
    <text evidence="11">The sequence shown here is derived from an EMBL/GenBank/DDBJ whole genome shotgun (WGS) entry which is preliminary data.</text>
</comment>
<dbReference type="PROSITE" id="PS50157">
    <property type="entry name" value="ZINC_FINGER_C2H2_2"/>
    <property type="match status" value="1"/>
</dbReference>
<feature type="compositionally biased region" description="Basic and acidic residues" evidence="9">
    <location>
        <begin position="527"/>
        <end position="538"/>
    </location>
</feature>
<keyword evidence="3 8" id="KW-0863">Zinc-finger</keyword>
<keyword evidence="5" id="KW-0805">Transcription regulation</keyword>
<feature type="domain" description="C2H2-type" evidence="10">
    <location>
        <begin position="434"/>
        <end position="463"/>
    </location>
</feature>
<dbReference type="GO" id="GO:0008270">
    <property type="term" value="F:zinc ion binding"/>
    <property type="evidence" value="ECO:0007669"/>
    <property type="project" value="UniProtKB-KW"/>
</dbReference>
<feature type="compositionally biased region" description="Polar residues" evidence="9">
    <location>
        <begin position="128"/>
        <end position="145"/>
    </location>
</feature>
<protein>
    <recommendedName>
        <fullName evidence="10">C2H2-type domain-containing protein</fullName>
    </recommendedName>
</protein>
<evidence type="ECO:0000256" key="1">
    <source>
        <dbReference type="ARBA" id="ARBA00004123"/>
    </source>
</evidence>
<reference evidence="11" key="1">
    <citation type="submission" date="2022-07" db="EMBL/GenBank/DDBJ databases">
        <title>Draft genome sequence of Zalerion maritima ATCC 34329, a (micro)plastics degrading marine fungus.</title>
        <authorList>
            <person name="Paco A."/>
            <person name="Goncalves M.F.M."/>
            <person name="Rocha-Santos T.A.P."/>
            <person name="Alves A."/>
        </authorList>
    </citation>
    <scope>NUCLEOTIDE SEQUENCE</scope>
    <source>
        <strain evidence="11">ATCC 34329</strain>
    </source>
</reference>
<feature type="region of interest" description="Disordered" evidence="9">
    <location>
        <begin position="111"/>
        <end position="182"/>
    </location>
</feature>
<sequence>MSSSSNPRRTPMTARDSNTNGLSLKTTTLHKGATFHAPSSPSGISSLRRSQTTLDDVVDAYCRRAQSTLSTIDQTLNGLTSETSESSSLRDNSSPIPRGILNVSLDDLMAKSSVKTEEGRRVLRPRTNKQPSDSGIGSSIVTTPPQKRAVAAPKKGGLQSAGSTITRSAAATTSEKQAGLSQKGYSRISEHVLRPLLSKASLKDFRPIIQDVPRKIHKKEIVCLRDLEKSLLFRAPVSQLLTNDGPWGVTYRRIKDKARTAGLYLEFCLTSLALIHTTVDQLSERDQTRTADRPYTNGYFVDLCDQVRHYASLLSSKDKTPSTGSSQFSMYVNPSLLTLNPQHTYQPYSSSDEIKMHGGIAINGREAELIRITKDGKAFSLRDGREIEDYTHERKEGVPQFKRSMSQTLEDEEEIRRSMARRKKNPTPEELAPKVCKHAGCGKQFARPCDLTKHEKTHSRPWKCPEPTCKYHDQGWPTEKEMDRHYNDKHSSNPHFFTCQFTPCPYKSKRESNCKQHMEKAHGWKYDRTKNNGKKDSIGKSSTANPTPIIPSLPTPTSEQAFGASPQNFATLMGTTIGQADPILIPSYPTHNDFVSQWGERPADLSLDMDLDLSPVADNGTPSTDLSSESLFNFQPDVNIGDDIYSANMQLPPTPSHDLFLKGFPDNAMFQTGPIQMNMQQQPNQPTSLGHSQAHISPIGQGNTMLFTPSSMKDVNHDFMDEGFGDCSGEDFTLFPQTKNSSHFDMMSSNNLFPEMPSDTAGFTQTASQEFTLDSLATANLHALGQMDPSSMDWNMDYAGFSAH</sequence>
<dbReference type="SMART" id="SM00355">
    <property type="entry name" value="ZnF_C2H2"/>
    <property type="match status" value="3"/>
</dbReference>
<feature type="region of interest" description="Disordered" evidence="9">
    <location>
        <begin position="527"/>
        <end position="561"/>
    </location>
</feature>
<accession>A0AAD5RGP4</accession>
<evidence type="ECO:0000256" key="5">
    <source>
        <dbReference type="ARBA" id="ARBA00023015"/>
    </source>
</evidence>
<feature type="region of interest" description="Disordered" evidence="9">
    <location>
        <begin position="1"/>
        <end position="26"/>
    </location>
</feature>
<feature type="compositionally biased region" description="Low complexity" evidence="9">
    <location>
        <begin position="160"/>
        <end position="174"/>
    </location>
</feature>
<evidence type="ECO:0000256" key="2">
    <source>
        <dbReference type="ARBA" id="ARBA00022723"/>
    </source>
</evidence>
<evidence type="ECO:0000256" key="7">
    <source>
        <dbReference type="ARBA" id="ARBA00023242"/>
    </source>
</evidence>
<evidence type="ECO:0000256" key="9">
    <source>
        <dbReference type="SAM" id="MobiDB-lite"/>
    </source>
</evidence>
<evidence type="ECO:0000313" key="12">
    <source>
        <dbReference type="Proteomes" id="UP001201980"/>
    </source>
</evidence>
<gene>
    <name evidence="11" type="ORF">MKZ38_008408</name>
</gene>
<organism evidence="11 12">
    <name type="scientific">Zalerion maritima</name>
    <dbReference type="NCBI Taxonomy" id="339359"/>
    <lineage>
        <taxon>Eukaryota</taxon>
        <taxon>Fungi</taxon>
        <taxon>Dikarya</taxon>
        <taxon>Ascomycota</taxon>
        <taxon>Pezizomycotina</taxon>
        <taxon>Sordariomycetes</taxon>
        <taxon>Lulworthiomycetidae</taxon>
        <taxon>Lulworthiales</taxon>
        <taxon>Lulworthiaceae</taxon>
        <taxon>Zalerion</taxon>
    </lineage>
</organism>
<name>A0AAD5RGP4_9PEZI</name>
<dbReference type="Gene3D" id="3.30.160.60">
    <property type="entry name" value="Classic Zinc Finger"/>
    <property type="match status" value="1"/>
</dbReference>
<evidence type="ECO:0000256" key="4">
    <source>
        <dbReference type="ARBA" id="ARBA00022833"/>
    </source>
</evidence>